<proteinExistence type="inferred from homology"/>
<accession>A0A3E2GTC3</accession>
<reference evidence="3 4" key="1">
    <citation type="submission" date="2018-05" db="EMBL/GenBank/DDBJ databases">
        <title>Draft genome sequence of Scytalidium lignicola DSM 105466, a ubiquitous saprotrophic fungus.</title>
        <authorList>
            <person name="Buettner E."/>
            <person name="Gebauer A.M."/>
            <person name="Hofrichter M."/>
            <person name="Liers C."/>
            <person name="Kellner H."/>
        </authorList>
    </citation>
    <scope>NUCLEOTIDE SEQUENCE [LARGE SCALE GENOMIC DNA]</scope>
    <source>
        <strain evidence="3 4">DSM 105466</strain>
    </source>
</reference>
<dbReference type="Pfam" id="PF04199">
    <property type="entry name" value="Cyclase"/>
    <property type="match status" value="1"/>
</dbReference>
<sequence length="349" mass="39004">MAGAQALTTKPNGKPSDPDFRYDANAKEFPARKDLPQVEGTPPGALNLLTPERVLNASKSITSGTIIPLNLPLDVPLVPAFTREPFEHEIKILHPGVAYDDKYKLNTQSGTQLDGFRHFAHIPSNTFYNNTKGEDIVGPNANEKCSIHFWAEHGIAGRGVFLDFWEYTKSQGKHYDPWEHYAFSYDDLAACGKAQGIDIRPKSQGGDILPGDILLVRGGWTEVYNSRTPEQRKTAALREHLLGLEDKQQYAGVGQEEKIVDWLHDSYFSCVGGDMPSFEAWPSHKRIEIEYHLHEYLLACWGVPIGEMWDLEKLSKACKQEGKYIFFLTSAPANVHRGVSSHLNGTAIL</sequence>
<protein>
    <recommendedName>
        <fullName evidence="5">Cyclase</fullName>
    </recommendedName>
</protein>
<organism evidence="3 4">
    <name type="scientific">Scytalidium lignicola</name>
    <name type="common">Hyphomycete</name>
    <dbReference type="NCBI Taxonomy" id="5539"/>
    <lineage>
        <taxon>Eukaryota</taxon>
        <taxon>Fungi</taxon>
        <taxon>Dikarya</taxon>
        <taxon>Ascomycota</taxon>
        <taxon>Pezizomycotina</taxon>
        <taxon>Leotiomycetes</taxon>
        <taxon>Leotiomycetes incertae sedis</taxon>
        <taxon>Scytalidium</taxon>
    </lineage>
</organism>
<evidence type="ECO:0000313" key="3">
    <source>
        <dbReference type="EMBL" id="RFU24425.1"/>
    </source>
</evidence>
<evidence type="ECO:0000256" key="1">
    <source>
        <dbReference type="ARBA" id="ARBA00007865"/>
    </source>
</evidence>
<dbReference type="AlphaFoldDB" id="A0A3E2GTC3"/>
<keyword evidence="4" id="KW-1185">Reference proteome</keyword>
<gene>
    <name evidence="3" type="ORF">B7463_g11913</name>
</gene>
<dbReference type="GO" id="GO:0004061">
    <property type="term" value="F:arylformamidase activity"/>
    <property type="evidence" value="ECO:0007669"/>
    <property type="project" value="InterPro"/>
</dbReference>
<dbReference type="Gene3D" id="3.50.30.50">
    <property type="entry name" value="Putative cyclase"/>
    <property type="match status" value="1"/>
</dbReference>
<feature type="region of interest" description="Disordered" evidence="2">
    <location>
        <begin position="1"/>
        <end position="45"/>
    </location>
</feature>
<evidence type="ECO:0000256" key="2">
    <source>
        <dbReference type="SAM" id="MobiDB-lite"/>
    </source>
</evidence>
<dbReference type="Proteomes" id="UP000258309">
    <property type="component" value="Unassembled WGS sequence"/>
</dbReference>
<evidence type="ECO:0008006" key="5">
    <source>
        <dbReference type="Google" id="ProtNLM"/>
    </source>
</evidence>
<evidence type="ECO:0000313" key="4">
    <source>
        <dbReference type="Proteomes" id="UP000258309"/>
    </source>
</evidence>
<feature type="compositionally biased region" description="Basic and acidic residues" evidence="2">
    <location>
        <begin position="16"/>
        <end position="36"/>
    </location>
</feature>
<feature type="non-terminal residue" evidence="3">
    <location>
        <position position="349"/>
    </location>
</feature>
<dbReference type="InterPro" id="IPR007325">
    <property type="entry name" value="KFase/CYL"/>
</dbReference>
<dbReference type="OrthoDB" id="5396at2759"/>
<dbReference type="SUPFAM" id="SSF102198">
    <property type="entry name" value="Putative cyclase"/>
    <property type="match status" value="1"/>
</dbReference>
<dbReference type="EMBL" id="NCSJ02000449">
    <property type="protein sequence ID" value="RFU24425.1"/>
    <property type="molecule type" value="Genomic_DNA"/>
</dbReference>
<comment type="similarity">
    <text evidence="1">Belongs to the Cyclase 1 superfamily.</text>
</comment>
<feature type="compositionally biased region" description="Polar residues" evidence="2">
    <location>
        <begin position="1"/>
        <end position="11"/>
    </location>
</feature>
<dbReference type="OMA" id="HANDRCS"/>
<dbReference type="GO" id="GO:0019441">
    <property type="term" value="P:L-tryptophan catabolic process to kynurenine"/>
    <property type="evidence" value="ECO:0007669"/>
    <property type="project" value="InterPro"/>
</dbReference>
<dbReference type="InterPro" id="IPR037175">
    <property type="entry name" value="KFase_sf"/>
</dbReference>
<dbReference type="PANTHER" id="PTHR34861">
    <property type="match status" value="1"/>
</dbReference>
<dbReference type="PANTHER" id="PTHR34861:SF10">
    <property type="entry name" value="CYCLASE"/>
    <property type="match status" value="1"/>
</dbReference>
<name>A0A3E2GTC3_SCYLI</name>
<feature type="non-terminal residue" evidence="3">
    <location>
        <position position="1"/>
    </location>
</feature>
<comment type="caution">
    <text evidence="3">The sequence shown here is derived from an EMBL/GenBank/DDBJ whole genome shotgun (WGS) entry which is preliminary data.</text>
</comment>